<dbReference type="InterPro" id="IPR036390">
    <property type="entry name" value="WH_DNA-bd_sf"/>
</dbReference>
<name>X1M591_9ZZZZ</name>
<dbReference type="Gene3D" id="1.10.10.10">
    <property type="entry name" value="Winged helix-like DNA-binding domain superfamily/Winged helix DNA-binding domain"/>
    <property type="match status" value="1"/>
</dbReference>
<gene>
    <name evidence="2" type="ORF">S06H3_13245</name>
</gene>
<evidence type="ECO:0000313" key="2">
    <source>
        <dbReference type="EMBL" id="GAI13256.1"/>
    </source>
</evidence>
<sequence>WLQKESLSVGEISRRLDRSKETVIKILDTLRKDGYEVNLEEETVSINFSYK</sequence>
<dbReference type="InterPro" id="IPR036388">
    <property type="entry name" value="WH-like_DNA-bd_sf"/>
</dbReference>
<feature type="domain" description="Helix-turn-helix type 11" evidence="1">
    <location>
        <begin position="3"/>
        <end position="39"/>
    </location>
</feature>
<evidence type="ECO:0000259" key="1">
    <source>
        <dbReference type="Pfam" id="PF08279"/>
    </source>
</evidence>
<reference evidence="2" key="1">
    <citation type="journal article" date="2014" name="Front. Microbiol.">
        <title>High frequency of phylogenetically diverse reductive dehalogenase-homologous genes in deep subseafloor sedimentary metagenomes.</title>
        <authorList>
            <person name="Kawai M."/>
            <person name="Futagami T."/>
            <person name="Toyoda A."/>
            <person name="Takaki Y."/>
            <person name="Nishi S."/>
            <person name="Hori S."/>
            <person name="Arai W."/>
            <person name="Tsubouchi T."/>
            <person name="Morono Y."/>
            <person name="Uchiyama I."/>
            <person name="Ito T."/>
            <person name="Fujiyama A."/>
            <person name="Inagaki F."/>
            <person name="Takami H."/>
        </authorList>
    </citation>
    <scope>NUCLEOTIDE SEQUENCE</scope>
    <source>
        <strain evidence="2">Expedition CK06-06</strain>
    </source>
</reference>
<comment type="caution">
    <text evidence="2">The sequence shown here is derived from an EMBL/GenBank/DDBJ whole genome shotgun (WGS) entry which is preliminary data.</text>
</comment>
<protein>
    <recommendedName>
        <fullName evidence="1">Helix-turn-helix type 11 domain-containing protein</fullName>
    </recommendedName>
</protein>
<accession>X1M591</accession>
<feature type="non-terminal residue" evidence="2">
    <location>
        <position position="1"/>
    </location>
</feature>
<dbReference type="EMBL" id="BARV01006464">
    <property type="protein sequence ID" value="GAI13256.1"/>
    <property type="molecule type" value="Genomic_DNA"/>
</dbReference>
<organism evidence="2">
    <name type="scientific">marine sediment metagenome</name>
    <dbReference type="NCBI Taxonomy" id="412755"/>
    <lineage>
        <taxon>unclassified sequences</taxon>
        <taxon>metagenomes</taxon>
        <taxon>ecological metagenomes</taxon>
    </lineage>
</organism>
<dbReference type="AlphaFoldDB" id="X1M591"/>
<proteinExistence type="predicted"/>
<dbReference type="Pfam" id="PF08279">
    <property type="entry name" value="HTH_11"/>
    <property type="match status" value="1"/>
</dbReference>
<dbReference type="SUPFAM" id="SSF46785">
    <property type="entry name" value="Winged helix' DNA-binding domain"/>
    <property type="match status" value="1"/>
</dbReference>
<dbReference type="InterPro" id="IPR013196">
    <property type="entry name" value="HTH_11"/>
</dbReference>